<evidence type="ECO:0000313" key="2">
    <source>
        <dbReference type="Proteomes" id="UP001465976"/>
    </source>
</evidence>
<sequence>MVEFLGPCPSLRYVRHDVAHDSTPRSANPPGFAPWKHVTNLRLELSSDDIYAEALRIVSLCSSLIDLHLEFWEYRGSPSSHASVSYVSNVQSLCLDMPGTCWNPCFEGLLTNIEMPNLKSLRIWGEPLSDSHTFTKDEEEAIQTDELFIIDFIRRSSCALTALSLEHTEFHDVPNLFRLLASLKSLSVREKRPTSGLHTARILENLIPAATSPPFLPRLSNLSLDVYRSTLEHSVFAEAMLSRWNASDAKAGIDRIKSVSVRFIDGFGSGLQCLEALKRAGVPITLPQAYVAASWVKPGLTWRQK</sequence>
<dbReference type="Gene3D" id="3.80.10.10">
    <property type="entry name" value="Ribonuclease Inhibitor"/>
    <property type="match status" value="1"/>
</dbReference>
<accession>A0ABR3EQC1</accession>
<protein>
    <submittedName>
        <fullName evidence="1">Uncharacterized protein</fullName>
    </submittedName>
</protein>
<name>A0ABR3EQC1_9AGAR</name>
<dbReference type="Proteomes" id="UP001465976">
    <property type="component" value="Unassembled WGS sequence"/>
</dbReference>
<dbReference type="InterPro" id="IPR032675">
    <property type="entry name" value="LRR_dom_sf"/>
</dbReference>
<dbReference type="SUPFAM" id="SSF52047">
    <property type="entry name" value="RNI-like"/>
    <property type="match status" value="1"/>
</dbReference>
<comment type="caution">
    <text evidence="1">The sequence shown here is derived from an EMBL/GenBank/DDBJ whole genome shotgun (WGS) entry which is preliminary data.</text>
</comment>
<proteinExistence type="predicted"/>
<dbReference type="EMBL" id="JBAHYK010002425">
    <property type="protein sequence ID" value="KAL0565090.1"/>
    <property type="molecule type" value="Genomic_DNA"/>
</dbReference>
<evidence type="ECO:0000313" key="1">
    <source>
        <dbReference type="EMBL" id="KAL0565090.1"/>
    </source>
</evidence>
<reference evidence="1 2" key="1">
    <citation type="submission" date="2024-02" db="EMBL/GenBank/DDBJ databases">
        <title>A draft genome for the cacao thread blight pathogen Marasmius crinis-equi.</title>
        <authorList>
            <person name="Cohen S.P."/>
            <person name="Baruah I.K."/>
            <person name="Amoako-Attah I."/>
            <person name="Bukari Y."/>
            <person name="Meinhardt L.W."/>
            <person name="Bailey B.A."/>
        </authorList>
    </citation>
    <scope>NUCLEOTIDE SEQUENCE [LARGE SCALE GENOMIC DNA]</scope>
    <source>
        <strain evidence="1 2">GH-76</strain>
    </source>
</reference>
<keyword evidence="2" id="KW-1185">Reference proteome</keyword>
<gene>
    <name evidence="1" type="ORF">V5O48_016940</name>
</gene>
<organism evidence="1 2">
    <name type="scientific">Marasmius crinis-equi</name>
    <dbReference type="NCBI Taxonomy" id="585013"/>
    <lineage>
        <taxon>Eukaryota</taxon>
        <taxon>Fungi</taxon>
        <taxon>Dikarya</taxon>
        <taxon>Basidiomycota</taxon>
        <taxon>Agaricomycotina</taxon>
        <taxon>Agaricomycetes</taxon>
        <taxon>Agaricomycetidae</taxon>
        <taxon>Agaricales</taxon>
        <taxon>Marasmiineae</taxon>
        <taxon>Marasmiaceae</taxon>
        <taxon>Marasmius</taxon>
    </lineage>
</organism>